<sequence>MLTRRNWLLRLSVVLNVAVLFYFGSYLTIRNGNLENVEEVQVSGRNLASIDASPNGEKETAAYYYNSGPGGSASYPELALLASIQPIAGQQQQGSSVQTPVQGTTLRDDGHVMRIKPKSTAVAAVEPSDPSGSAADPSVVVAGSGSAAAIAPAEPWMLEKKDAPTQQQTSTTTTTTTTTASGGTSAVAAAMSNAGATSQVRPLRELLGCQDKPNRRRIAQRGDYWVLYNYVPARRWFRCDESITYTTHADFTFLDNLEPLLDRWRGPISVALYTPGTDFVPTLASIRYLRQCGSPLVAEYVTFHLYFGSGHVPKSVPHADHDINAPVANCSAPPPWVNSSAVYKGRKKLLYPVNVGRNVARESATTHYVLPSDIELYPSPGVIDGFMDMVRRQDPPLRRPKPMVFPLPIFELASRMKLPADKRELLSMLKNGSAITFHKKVCPDCHTVPKFKEWASAKPKPGVSVFHTGKRTGYHLHWEPIFIGTHSDPLYDERLSWEGKMDKMTQGYTLCVLDYEFHILDNAFLTHKPGIKTLKKDPARQVLASKTFNLIKKVILPELKVLYGVKKGCAV</sequence>
<organism evidence="3">
    <name type="scientific">Sipha flava</name>
    <name type="common">yellow sugarcane aphid</name>
    <dbReference type="NCBI Taxonomy" id="143950"/>
    <lineage>
        <taxon>Eukaryota</taxon>
        <taxon>Metazoa</taxon>
        <taxon>Ecdysozoa</taxon>
        <taxon>Arthropoda</taxon>
        <taxon>Hexapoda</taxon>
        <taxon>Insecta</taxon>
        <taxon>Pterygota</taxon>
        <taxon>Neoptera</taxon>
        <taxon>Paraneoptera</taxon>
        <taxon>Hemiptera</taxon>
        <taxon>Sternorrhyncha</taxon>
        <taxon>Aphidomorpha</taxon>
        <taxon>Aphidoidea</taxon>
        <taxon>Aphididae</taxon>
        <taxon>Sipha</taxon>
    </lineage>
</organism>
<dbReference type="Proteomes" id="UP000694846">
    <property type="component" value="Unplaced"/>
</dbReference>
<keyword evidence="3" id="KW-0328">Glycosyltransferase</keyword>
<dbReference type="OrthoDB" id="9974378at2759"/>
<keyword evidence="2" id="KW-0472">Membrane</keyword>
<evidence type="ECO:0000313" key="6">
    <source>
        <dbReference type="RefSeq" id="XP_025411581.1"/>
    </source>
</evidence>
<protein>
    <submittedName>
        <fullName evidence="5 6">Beta-1,4-glucuronyltransferase 1</fullName>
    </submittedName>
    <submittedName>
        <fullName evidence="3">N-acetyllactosaminide beta-1,3-N-acetylglucosaminyltransferase</fullName>
    </submittedName>
</protein>
<evidence type="ECO:0000313" key="5">
    <source>
        <dbReference type="RefSeq" id="XP_025411580.1"/>
    </source>
</evidence>
<feature type="transmembrane region" description="Helical" evidence="2">
    <location>
        <begin position="7"/>
        <end position="27"/>
    </location>
</feature>
<evidence type="ECO:0000313" key="3">
    <source>
        <dbReference type="EMBL" id="MBY83348.1"/>
    </source>
</evidence>
<evidence type="ECO:0000313" key="4">
    <source>
        <dbReference type="Proteomes" id="UP000694846"/>
    </source>
</evidence>
<dbReference type="EMBL" id="GGMS01014145">
    <property type="protein sequence ID" value="MBY83348.1"/>
    <property type="molecule type" value="Transcribed_RNA"/>
</dbReference>
<dbReference type="RefSeq" id="XP_025411581.1">
    <property type="nucleotide sequence ID" value="XM_025555796.1"/>
</dbReference>
<proteinExistence type="predicted"/>
<dbReference type="PANTHER" id="PTHR47412:SF1">
    <property type="entry name" value="FI01434P-RELATED"/>
    <property type="match status" value="1"/>
</dbReference>
<keyword evidence="2" id="KW-0812">Transmembrane</keyword>
<dbReference type="RefSeq" id="XP_025411580.1">
    <property type="nucleotide sequence ID" value="XM_025555795.1"/>
</dbReference>
<keyword evidence="4" id="KW-1185">Reference proteome</keyword>
<dbReference type="AlphaFoldDB" id="A0A2S2R011"/>
<dbReference type="GO" id="GO:0016757">
    <property type="term" value="F:glycosyltransferase activity"/>
    <property type="evidence" value="ECO:0007669"/>
    <property type="project" value="UniProtKB-KW"/>
</dbReference>
<feature type="region of interest" description="Disordered" evidence="1">
    <location>
        <begin position="161"/>
        <end position="181"/>
    </location>
</feature>
<keyword evidence="2" id="KW-1133">Transmembrane helix</keyword>
<name>A0A2S2R011_9HEMI</name>
<evidence type="ECO:0000256" key="1">
    <source>
        <dbReference type="SAM" id="MobiDB-lite"/>
    </source>
</evidence>
<gene>
    <name evidence="3" type="primary">B3gnt1_1</name>
    <name evidence="5 6" type="synonym">LOC112684337</name>
    <name evidence="3" type="ORF">g.5806</name>
</gene>
<accession>A0A2S2R011</accession>
<feature type="compositionally biased region" description="Low complexity" evidence="1">
    <location>
        <begin position="165"/>
        <end position="181"/>
    </location>
</feature>
<dbReference type="PANTHER" id="PTHR47412">
    <property type="entry name" value="FI01434P-RELATED"/>
    <property type="match status" value="1"/>
</dbReference>
<dbReference type="Pfam" id="PF13896">
    <property type="entry name" value="Glyco_transf_49"/>
    <property type="match status" value="1"/>
</dbReference>
<reference evidence="3" key="1">
    <citation type="submission" date="2018-04" db="EMBL/GenBank/DDBJ databases">
        <title>Transcriptome assembly of Sipha flava.</title>
        <authorList>
            <person name="Scully E.D."/>
            <person name="Geib S.M."/>
            <person name="Palmer N.A."/>
            <person name="Koch K."/>
            <person name="Bradshaw J."/>
            <person name="Heng-Moss T."/>
            <person name="Sarath G."/>
        </authorList>
    </citation>
    <scope>NUCLEOTIDE SEQUENCE</scope>
</reference>
<evidence type="ECO:0000256" key="2">
    <source>
        <dbReference type="SAM" id="Phobius"/>
    </source>
</evidence>
<reference evidence="5 6" key="2">
    <citation type="submission" date="2025-04" db="UniProtKB">
        <authorList>
            <consortium name="RefSeq"/>
        </authorList>
    </citation>
    <scope>IDENTIFICATION</scope>
    <source>
        <tissue evidence="5 6">Whole body</tissue>
    </source>
</reference>
<keyword evidence="3" id="KW-0808">Transferase</keyword>